<gene>
    <name evidence="2" type="ORF">BXY41_106275</name>
</gene>
<dbReference type="OrthoDB" id="5380364at2"/>
<comment type="caution">
    <text evidence="2">The sequence shown here is derived from an EMBL/GenBank/DDBJ whole genome shotgun (WGS) entry which is preliminary data.</text>
</comment>
<evidence type="ECO:0000256" key="1">
    <source>
        <dbReference type="SAM" id="MobiDB-lite"/>
    </source>
</evidence>
<accession>A0A2S6HSM9</accession>
<keyword evidence="2" id="KW-0436">Ligase</keyword>
<dbReference type="RefSeq" id="WP_104437364.1">
    <property type="nucleotide sequence ID" value="NZ_PTJA01000006.1"/>
</dbReference>
<name>A0A2S6HSM9_9FIRM</name>
<dbReference type="PANTHER" id="PTHR36847:SF1">
    <property type="entry name" value="AMIDOLIGASE ENZYME"/>
    <property type="match status" value="1"/>
</dbReference>
<dbReference type="InterPro" id="IPR022025">
    <property type="entry name" value="Amidoligase_2"/>
</dbReference>
<evidence type="ECO:0000313" key="3">
    <source>
        <dbReference type="Proteomes" id="UP000237749"/>
    </source>
</evidence>
<protein>
    <submittedName>
        <fullName evidence="2">Putative amidoligase enzyme</fullName>
    </submittedName>
</protein>
<dbReference type="Proteomes" id="UP000237749">
    <property type="component" value="Unassembled WGS sequence"/>
</dbReference>
<feature type="region of interest" description="Disordered" evidence="1">
    <location>
        <begin position="303"/>
        <end position="350"/>
    </location>
</feature>
<evidence type="ECO:0000313" key="2">
    <source>
        <dbReference type="EMBL" id="PPK80684.1"/>
    </source>
</evidence>
<dbReference type="GO" id="GO:0016874">
    <property type="term" value="F:ligase activity"/>
    <property type="evidence" value="ECO:0007669"/>
    <property type="project" value="UniProtKB-KW"/>
</dbReference>
<dbReference type="AlphaFoldDB" id="A0A2S6HSM9"/>
<organism evidence="2 3">
    <name type="scientific">Lacrimispora xylanisolvens</name>
    <dbReference type="NCBI Taxonomy" id="384636"/>
    <lineage>
        <taxon>Bacteria</taxon>
        <taxon>Bacillati</taxon>
        <taxon>Bacillota</taxon>
        <taxon>Clostridia</taxon>
        <taxon>Lachnospirales</taxon>
        <taxon>Lachnospiraceae</taxon>
        <taxon>Lacrimispora</taxon>
    </lineage>
</organism>
<dbReference type="EMBL" id="PTJA01000006">
    <property type="protein sequence ID" value="PPK80684.1"/>
    <property type="molecule type" value="Genomic_DNA"/>
</dbReference>
<sequence length="350" mass="40236">MDMKEQRFGIEIEMTGVTREQAAKIAAEYFGTASHYDGTCYDTYSALDSQGRKWKFMSDSSITAQKRSGRQIVSAPNEYKTEMVSPICRWEDIETVQELIRKLREAGAITNGSCGIHVHIDASPFDANTLRNITNIMAAKEDMIYKALQVTVDRQHRWCKPVESRFLEELNRRRPKTLDQVSGIWYNGTDGSHEHYHDSRYHCLNLHSVFQKGTVEFRLFNSTTHAGKIKAYIQLCMAISAQALNQRCASRTKTQTTNEKYTFRTWLLRLGLIGDEFKTARLHLLEHLEGCIAWRDPAQAQQQKERLRQKKERHLEEAEQSISAQPESVTEYETNQAGEEEQSPGITMSM</sequence>
<dbReference type="PANTHER" id="PTHR36847">
    <property type="entry name" value="AMIDOLIGASE ENZYME"/>
    <property type="match status" value="1"/>
</dbReference>
<reference evidence="2 3" key="1">
    <citation type="submission" date="2018-02" db="EMBL/GenBank/DDBJ databases">
        <title>Genomic Encyclopedia of Archaeal and Bacterial Type Strains, Phase II (KMG-II): from individual species to whole genera.</title>
        <authorList>
            <person name="Goeker M."/>
        </authorList>
    </citation>
    <scope>NUCLEOTIDE SEQUENCE [LARGE SCALE GENOMIC DNA]</scope>
    <source>
        <strain evidence="2 3">DSM 3808</strain>
    </source>
</reference>
<proteinExistence type="predicted"/>
<feature type="compositionally biased region" description="Polar residues" evidence="1">
    <location>
        <begin position="320"/>
        <end position="337"/>
    </location>
</feature>
<dbReference type="Pfam" id="PF12224">
    <property type="entry name" value="Amidoligase_2"/>
    <property type="match status" value="1"/>
</dbReference>
<keyword evidence="3" id="KW-1185">Reference proteome</keyword>